<comment type="caution">
    <text evidence="2">The sequence shown here is derived from an EMBL/GenBank/DDBJ whole genome shotgun (WGS) entry which is preliminary data.</text>
</comment>
<gene>
    <name evidence="2" type="ORF">I7I52_07128</name>
</gene>
<evidence type="ECO:0000313" key="2">
    <source>
        <dbReference type="EMBL" id="KAG5296443.1"/>
    </source>
</evidence>
<evidence type="ECO:0000313" key="3">
    <source>
        <dbReference type="Proteomes" id="UP000670092"/>
    </source>
</evidence>
<dbReference type="OrthoDB" id="4188719at2759"/>
<accession>A0A8H7YVP0</accession>
<keyword evidence="1" id="KW-0472">Membrane</keyword>
<protein>
    <recommendedName>
        <fullName evidence="4">Myb-like domain-containing protein</fullName>
    </recommendedName>
</protein>
<evidence type="ECO:0008006" key="4">
    <source>
        <dbReference type="Google" id="ProtNLM"/>
    </source>
</evidence>
<reference evidence="2 3" key="1">
    <citation type="submission" date="2021-01" db="EMBL/GenBank/DDBJ databases">
        <title>Chromosome-level genome assembly of a human fungal pathogen reveals clustering of transcriptionally co-regulated genes.</title>
        <authorList>
            <person name="Voorhies M."/>
            <person name="Cohen S."/>
            <person name="Shea T.P."/>
            <person name="Petrus S."/>
            <person name="Munoz J.F."/>
            <person name="Poplawski S."/>
            <person name="Goldman W.E."/>
            <person name="Michael T."/>
            <person name="Cuomo C.A."/>
            <person name="Sil A."/>
            <person name="Beyhan S."/>
        </authorList>
    </citation>
    <scope>NUCLEOTIDE SEQUENCE [LARGE SCALE GENOMIC DNA]</scope>
    <source>
        <strain evidence="2 3">G184AR</strain>
    </source>
</reference>
<dbReference type="EMBL" id="JAEVHI010000003">
    <property type="protein sequence ID" value="KAG5296443.1"/>
    <property type="molecule type" value="Genomic_DNA"/>
</dbReference>
<dbReference type="AlphaFoldDB" id="A0A8H7YVP0"/>
<name>A0A8H7YVP0_AJECA</name>
<dbReference type="InterPro" id="IPR009057">
    <property type="entry name" value="Homeodomain-like_sf"/>
</dbReference>
<dbReference type="InterPro" id="IPR001005">
    <property type="entry name" value="SANT/Myb"/>
</dbReference>
<dbReference type="SUPFAM" id="SSF46689">
    <property type="entry name" value="Homeodomain-like"/>
    <property type="match status" value="1"/>
</dbReference>
<proteinExistence type="predicted"/>
<dbReference type="Proteomes" id="UP000670092">
    <property type="component" value="Unassembled WGS sequence"/>
</dbReference>
<evidence type="ECO:0000256" key="1">
    <source>
        <dbReference type="SAM" id="Phobius"/>
    </source>
</evidence>
<dbReference type="VEuPathDB" id="FungiDB:I7I52_07128"/>
<dbReference type="CDD" id="cd00167">
    <property type="entry name" value="SANT"/>
    <property type="match status" value="1"/>
</dbReference>
<organism evidence="2 3">
    <name type="scientific">Ajellomyces capsulatus</name>
    <name type="common">Darling's disease fungus</name>
    <name type="synonym">Histoplasma capsulatum</name>
    <dbReference type="NCBI Taxonomy" id="5037"/>
    <lineage>
        <taxon>Eukaryota</taxon>
        <taxon>Fungi</taxon>
        <taxon>Dikarya</taxon>
        <taxon>Ascomycota</taxon>
        <taxon>Pezizomycotina</taxon>
        <taxon>Eurotiomycetes</taxon>
        <taxon>Eurotiomycetidae</taxon>
        <taxon>Onygenales</taxon>
        <taxon>Ajellomycetaceae</taxon>
        <taxon>Histoplasma</taxon>
    </lineage>
</organism>
<feature type="transmembrane region" description="Helical" evidence="1">
    <location>
        <begin position="170"/>
        <end position="188"/>
    </location>
</feature>
<dbReference type="Gene3D" id="1.10.10.60">
    <property type="entry name" value="Homeodomain-like"/>
    <property type="match status" value="1"/>
</dbReference>
<keyword evidence="1" id="KW-0812">Transmembrane</keyword>
<keyword evidence="1" id="KW-1133">Transmembrane helix</keyword>
<sequence>MAGSKVCYTITFCHEETRRLLPVNVNSLLNPGRQVRLSVATGIHVPFTLENDALLKELKKGGEPWGEIAKHFPGRSKATVQVLYSTKLKHRTPPPTRKSKLKSRPRKHGCRWARIFQPLLQGDCRSYARTLFLQKSPFTMDEVATSVSHASVSPRSKEEGWLVETDPGTSVVLCLSLLFSCLLLFPLFHPISLIIFHSSAYHSCPEVYYYFILCCGCL</sequence>